<name>A0AB39VJ41_9FUSO</name>
<evidence type="ECO:0000313" key="1">
    <source>
        <dbReference type="EMBL" id="XDU67278.1"/>
    </source>
</evidence>
<dbReference type="EMBL" id="CP165644">
    <property type="protein sequence ID" value="XDU67278.1"/>
    <property type="molecule type" value="Genomic_DNA"/>
</dbReference>
<sequence length="67" mass="7691">MIQKNILKSKLSLRERTQRDLAKALGLSEVSTNKKVNGTIKFSLNEVKKIKEYLNLTNDEVVEIFLV</sequence>
<dbReference type="InterPro" id="IPR001387">
    <property type="entry name" value="Cro/C1-type_HTH"/>
</dbReference>
<dbReference type="InterPro" id="IPR010982">
    <property type="entry name" value="Lambda_DNA-bd_dom_sf"/>
</dbReference>
<gene>
    <name evidence="1" type="ORF">AB8B22_02375</name>
</gene>
<dbReference type="CDD" id="cd00093">
    <property type="entry name" value="HTH_XRE"/>
    <property type="match status" value="1"/>
</dbReference>
<proteinExistence type="predicted"/>
<reference evidence="1" key="1">
    <citation type="submission" date="2024-07" db="EMBL/GenBank/DDBJ databases">
        <authorList>
            <person name="Li X.-J."/>
            <person name="Wang X."/>
        </authorList>
    </citation>
    <scope>NUCLEOTIDE SEQUENCE</scope>
    <source>
        <strain evidence="1">HSP-334</strain>
    </source>
</reference>
<dbReference type="KEGG" id="lrug:AB8B22_02375"/>
<protein>
    <submittedName>
        <fullName evidence="1">DUF739 family protein</fullName>
    </submittedName>
</protein>
<organism evidence="1">
    <name type="scientific">Leptotrichia rugosa</name>
    <dbReference type="NCBI Taxonomy" id="3239302"/>
    <lineage>
        <taxon>Bacteria</taxon>
        <taxon>Fusobacteriati</taxon>
        <taxon>Fusobacteriota</taxon>
        <taxon>Fusobacteriia</taxon>
        <taxon>Fusobacteriales</taxon>
        <taxon>Leptotrichiaceae</taxon>
        <taxon>Leptotrichia</taxon>
    </lineage>
</organism>
<dbReference type="Gene3D" id="1.10.260.40">
    <property type="entry name" value="lambda repressor-like DNA-binding domains"/>
    <property type="match status" value="1"/>
</dbReference>
<accession>A0AB39VJ41</accession>
<dbReference type="SUPFAM" id="SSF47413">
    <property type="entry name" value="lambda repressor-like DNA-binding domains"/>
    <property type="match status" value="1"/>
</dbReference>
<dbReference type="GO" id="GO:0003677">
    <property type="term" value="F:DNA binding"/>
    <property type="evidence" value="ECO:0007669"/>
    <property type="project" value="InterPro"/>
</dbReference>
<dbReference type="AlphaFoldDB" id="A0AB39VJ41"/>
<dbReference type="InterPro" id="IPR008003">
    <property type="entry name" value="DUF739"/>
</dbReference>
<dbReference type="Pfam" id="PF05339">
    <property type="entry name" value="DUF739"/>
    <property type="match status" value="1"/>
</dbReference>
<dbReference type="RefSeq" id="WP_369711513.1">
    <property type="nucleotide sequence ID" value="NZ_CP165644.1"/>
</dbReference>